<dbReference type="Proteomes" id="UP000076128">
    <property type="component" value="Plasmid pcai42C"/>
</dbReference>
<dbReference type="AlphaFoldDB" id="A0A159ZBA0"/>
<keyword evidence="2" id="KW-1185">Reference proteome</keyword>
<proteinExistence type="predicted"/>
<protein>
    <submittedName>
        <fullName evidence="1">Uncharacterized protein</fullName>
    </submittedName>
</protein>
<organism evidence="1 2">
    <name type="scientific">Frigidibacter mobilis</name>
    <dbReference type="NCBI Taxonomy" id="1335048"/>
    <lineage>
        <taxon>Bacteria</taxon>
        <taxon>Pseudomonadati</taxon>
        <taxon>Pseudomonadota</taxon>
        <taxon>Alphaproteobacteria</taxon>
        <taxon>Rhodobacterales</taxon>
        <taxon>Paracoccaceae</taxon>
        <taxon>Frigidibacter</taxon>
    </lineage>
</organism>
<name>A0A159ZBA0_9RHOB</name>
<accession>A0A159ZBA0</accession>
<sequence length="48" mass="5120">MLLSGADLAGLIGKRQPLLGAEEVALFAGDAITSTIPLSYRWIMTRMA</sequence>
<keyword evidence="1" id="KW-0614">Plasmid</keyword>
<evidence type="ECO:0000313" key="1">
    <source>
        <dbReference type="EMBL" id="AMY72190.1"/>
    </source>
</evidence>
<reference evidence="1 2" key="1">
    <citation type="submission" date="2015-09" db="EMBL/GenBank/DDBJ databases">
        <title>Complete genome sequence of Defluviimonas alba cai42t isolated from an oilfield in Xinjiang.</title>
        <authorList>
            <person name="Geng S."/>
            <person name="Pan X."/>
            <person name="Wu X."/>
        </authorList>
    </citation>
    <scope>NUCLEOTIDE SEQUENCE [LARGE SCALE GENOMIC DNA]</scope>
    <source>
        <strain evidence="2">cai42</strain>
        <plasmid evidence="2">cai42_Plasmidc</plasmid>
    </source>
</reference>
<dbReference type="KEGG" id="daa:AKL17_3p0034"/>
<evidence type="ECO:0000313" key="2">
    <source>
        <dbReference type="Proteomes" id="UP000076128"/>
    </source>
</evidence>
<dbReference type="EMBL" id="CP012664">
    <property type="protein sequence ID" value="AMY72190.1"/>
    <property type="molecule type" value="Genomic_DNA"/>
</dbReference>
<geneLocation type="plasmid" evidence="2">
    <name>cai42_Plasmidc</name>
</geneLocation>
<gene>
    <name evidence="1" type="ORF">AKL17_3p0034</name>
</gene>